<feature type="active site" evidence="6">
    <location>
        <position position="59"/>
    </location>
</feature>
<feature type="domain" description="Histidine kinase" evidence="8">
    <location>
        <begin position="874"/>
        <end position="1088"/>
    </location>
</feature>
<dbReference type="PROSITE" id="PS50122">
    <property type="entry name" value="CHEB"/>
    <property type="match status" value="1"/>
</dbReference>
<keyword evidence="7" id="KW-0175">Coiled coil</keyword>
<organism evidence="11">
    <name type="scientific">Roseihalotalea indica</name>
    <dbReference type="NCBI Taxonomy" id="2867963"/>
    <lineage>
        <taxon>Bacteria</taxon>
        <taxon>Pseudomonadati</taxon>
        <taxon>Bacteroidota</taxon>
        <taxon>Cytophagia</taxon>
        <taxon>Cytophagales</taxon>
        <taxon>Catalimonadaceae</taxon>
        <taxon>Roseihalotalea</taxon>
    </lineage>
</organism>
<dbReference type="Gene3D" id="1.10.287.130">
    <property type="match status" value="1"/>
</dbReference>
<dbReference type="Gene3D" id="3.40.50.150">
    <property type="entry name" value="Vaccinia Virus protein VP39"/>
    <property type="match status" value="1"/>
</dbReference>
<dbReference type="Pfam" id="PF03705">
    <property type="entry name" value="CheR_N"/>
    <property type="match status" value="1"/>
</dbReference>
<accession>A0AA49GPN7</accession>
<evidence type="ECO:0000256" key="3">
    <source>
        <dbReference type="ARBA" id="ARBA00022603"/>
    </source>
</evidence>
<dbReference type="SMART" id="SM00388">
    <property type="entry name" value="HisKA"/>
    <property type="match status" value="1"/>
</dbReference>
<dbReference type="GO" id="GO:0008984">
    <property type="term" value="F:protein-glutamate methylesterase activity"/>
    <property type="evidence" value="ECO:0007669"/>
    <property type="project" value="InterPro"/>
</dbReference>
<dbReference type="SUPFAM" id="SSF47757">
    <property type="entry name" value="Chemotaxis receptor methyltransferase CheR, N-terminal domain"/>
    <property type="match status" value="1"/>
</dbReference>
<dbReference type="GO" id="GO:0000156">
    <property type="term" value="F:phosphorelay response regulator activity"/>
    <property type="evidence" value="ECO:0007669"/>
    <property type="project" value="InterPro"/>
</dbReference>
<reference evidence="11" key="1">
    <citation type="journal article" date="2023" name="Comput. Struct. Biotechnol. J.">
        <title>Discovery of a novel marine Bacteroidetes with a rich repertoire of carbohydrate-active enzymes.</title>
        <authorList>
            <person name="Chen B."/>
            <person name="Liu G."/>
            <person name="Chen Q."/>
            <person name="Wang H."/>
            <person name="Liu L."/>
            <person name="Tang K."/>
        </authorList>
    </citation>
    <scope>NUCLEOTIDE SEQUENCE</scope>
    <source>
        <strain evidence="11">TK19036</strain>
    </source>
</reference>
<feature type="domain" description="CheB-type methylesterase" evidence="9">
    <location>
        <begin position="26"/>
        <end position="209"/>
    </location>
</feature>
<dbReference type="EMBL" id="CP120682">
    <property type="protein sequence ID" value="WKN38720.1"/>
    <property type="molecule type" value="Genomic_DNA"/>
</dbReference>
<sequence length="1094" mass="124806">MEAIKNSNDKPVANGKANVNKKKLYIVGIGASAGGLEAINAFFEKVPADSGLSFVLIQHLSPDYKSMMPELLAKHTMLKISKVTDAVAVQPNAIYTIPADKNITISGGKLYLEDRGSPKTLNLPINIFFKCLADDQRERAIGVVLSGTGSDATLGIEAIKQHGGMVIAQDPDSAAFDSMPKSAIATGLVDFILHPSQMPASIVNYVKHPYVEQPMVDEPEGDMDNDLFRILTLLHQKTNMDFRQYKKTTVIRRIERRMGIHNILSRSTYLKYLQEDKEEIEMLSADMLIGVTAFFRDKQAYQKLDKEVIEPMIRDHSGDRELRLWIVGCSTGQEVYSLGMLLKENCRKQNKHVPIKIFATDIDQRAIDKASKGVFYDSIEEEVPKELLHRYFIHQEGKYQVKKELREIAIFAKHDITKDPPFNNIDLASCRNVLIYIEPELQEKILSFIHFSLSEHGHLFLGSSENLGNYSKVFDEIDKKHKIFRNRSSVRIVDIHKLYPFDRKHKLADKREKPEDQAAVLSESKIINNFKDAVLEDLVPPTIIINENNDVVHVAGEVERFIKLPKKQLTLNVLKMVDEQFYVSLSNVIAKSRNQKGKITSPPVILDDKQHTAVSVVAKCYTEPVSRMSYCILSFIETKSIRTSSIGEESSNKQMNKERNAHIRQLEEDLKETKEYLQATIEELETSNEELQATNEELMAANEELQSSNEELQSVNEELYTVNSEFQDKIQEMTELNDDLNNFIQNTHIPTLFLDIDYSIKRFTEEITPYIKITRNDIGRYVGDFNHTFLSFDLIEVARKVVDTFLPIEKEVITAKDEVFLVRALPYKTAKKEVKGVVFTFVGVTELKKIEQQLVAKARELERTNQELEQFAYVASHDLKAPISNLVALLEVINKRKGINDECAPVFNKVSESVTRMNRTIRTLNEVITIKKNLDLEPEKLSLDNVLQDVLSFIDDQIVNTQAQINTNFEAGETIYFPEIHLRSILQNLITNAIKYRQKDKTPIIDIQTLEEKGQFCLLVKDNGRGINMKEYGKKLFGLFQRFHLDTEGKGIGLHIVKSIIEKYGGRIEVESKLKEGTTFKIYFKPSTTHEPYN</sequence>
<evidence type="ECO:0000259" key="8">
    <source>
        <dbReference type="PROSITE" id="PS50109"/>
    </source>
</evidence>
<dbReference type="InterPro" id="IPR005467">
    <property type="entry name" value="His_kinase_dom"/>
</dbReference>
<dbReference type="InterPro" id="IPR036804">
    <property type="entry name" value="CheR_N_sf"/>
</dbReference>
<feature type="domain" description="CheR-type methyltransferase" evidence="10">
    <location>
        <begin position="224"/>
        <end position="485"/>
    </location>
</feature>
<dbReference type="InterPro" id="IPR029063">
    <property type="entry name" value="SAM-dependent_MTases_sf"/>
</dbReference>
<dbReference type="SUPFAM" id="SSF47384">
    <property type="entry name" value="Homodimeric domain of signal transducing histidine kinase"/>
    <property type="match status" value="1"/>
</dbReference>
<dbReference type="PANTHER" id="PTHR24422">
    <property type="entry name" value="CHEMOTAXIS PROTEIN METHYLTRANSFERASE"/>
    <property type="match status" value="1"/>
</dbReference>
<dbReference type="InterPro" id="IPR022641">
    <property type="entry name" value="CheR_N"/>
</dbReference>
<evidence type="ECO:0000259" key="10">
    <source>
        <dbReference type="PROSITE" id="PS50123"/>
    </source>
</evidence>
<dbReference type="Pfam" id="PF01339">
    <property type="entry name" value="CheB_methylest"/>
    <property type="match status" value="1"/>
</dbReference>
<keyword evidence="4" id="KW-0808">Transferase</keyword>
<dbReference type="InterPro" id="IPR035909">
    <property type="entry name" value="CheB_C"/>
</dbReference>
<dbReference type="Gene3D" id="3.30.565.10">
    <property type="entry name" value="Histidine kinase-like ATPase, C-terminal domain"/>
    <property type="match status" value="1"/>
</dbReference>
<reference evidence="11" key="2">
    <citation type="journal article" date="2024" name="Antonie Van Leeuwenhoek">
        <title>Roseihalotalea indica gen. nov., sp. nov., a halophilic Bacteroidetes from mesopelagic Southwest Indian Ocean with higher carbohydrate metabolic potential.</title>
        <authorList>
            <person name="Chen B."/>
            <person name="Zhang M."/>
            <person name="Lin D."/>
            <person name="Ye J."/>
            <person name="Tang K."/>
        </authorList>
    </citation>
    <scope>NUCLEOTIDE SEQUENCE</scope>
    <source>
        <strain evidence="11">TK19036</strain>
    </source>
</reference>
<dbReference type="InterPro" id="IPR036890">
    <property type="entry name" value="HATPase_C_sf"/>
</dbReference>
<comment type="catalytic activity">
    <reaction evidence="2">
        <text>L-glutamyl-[protein] + S-adenosyl-L-methionine = [protein]-L-glutamate 5-O-methyl ester + S-adenosyl-L-homocysteine</text>
        <dbReference type="Rhea" id="RHEA:24452"/>
        <dbReference type="Rhea" id="RHEA-COMP:10208"/>
        <dbReference type="Rhea" id="RHEA-COMP:10311"/>
        <dbReference type="ChEBI" id="CHEBI:29973"/>
        <dbReference type="ChEBI" id="CHEBI:57856"/>
        <dbReference type="ChEBI" id="CHEBI:59789"/>
        <dbReference type="ChEBI" id="CHEBI:82795"/>
        <dbReference type="EC" id="2.1.1.80"/>
    </reaction>
</comment>
<dbReference type="CDD" id="cd00082">
    <property type="entry name" value="HisKA"/>
    <property type="match status" value="1"/>
</dbReference>
<dbReference type="Pfam" id="PF13596">
    <property type="entry name" value="PAS_10"/>
    <property type="match status" value="1"/>
</dbReference>
<dbReference type="InterPro" id="IPR003661">
    <property type="entry name" value="HisK_dim/P_dom"/>
</dbReference>
<dbReference type="Gene3D" id="3.40.50.180">
    <property type="entry name" value="Methylesterase CheB, C-terminal domain"/>
    <property type="match status" value="1"/>
</dbReference>
<keyword evidence="6" id="KW-0378">Hydrolase</keyword>
<dbReference type="GO" id="GO:0006935">
    <property type="term" value="P:chemotaxis"/>
    <property type="evidence" value="ECO:0007669"/>
    <property type="project" value="UniProtKB-UniRule"/>
</dbReference>
<dbReference type="GO" id="GO:0032259">
    <property type="term" value="P:methylation"/>
    <property type="evidence" value="ECO:0007669"/>
    <property type="project" value="UniProtKB-KW"/>
</dbReference>
<evidence type="ECO:0000256" key="1">
    <source>
        <dbReference type="ARBA" id="ARBA00000085"/>
    </source>
</evidence>
<dbReference type="SUPFAM" id="SSF53335">
    <property type="entry name" value="S-adenosyl-L-methionine-dependent methyltransferases"/>
    <property type="match status" value="1"/>
</dbReference>
<keyword evidence="6" id="KW-0145">Chemotaxis</keyword>
<dbReference type="InterPro" id="IPR000780">
    <property type="entry name" value="CheR_MeTrfase"/>
</dbReference>
<protein>
    <submittedName>
        <fullName evidence="11">CheR family methyltransferase</fullName>
    </submittedName>
</protein>
<keyword evidence="3 11" id="KW-0489">Methyltransferase</keyword>
<dbReference type="PANTHER" id="PTHR24422:SF27">
    <property type="entry name" value="PROTEIN-GLUTAMATE O-METHYLTRANSFERASE"/>
    <property type="match status" value="1"/>
</dbReference>
<dbReference type="PROSITE" id="PS50109">
    <property type="entry name" value="HIS_KIN"/>
    <property type="match status" value="1"/>
</dbReference>
<dbReference type="InterPro" id="IPR050903">
    <property type="entry name" value="Bact_Chemotaxis_MeTrfase"/>
</dbReference>
<feature type="coiled-coil region" evidence="7">
    <location>
        <begin position="844"/>
        <end position="871"/>
    </location>
</feature>
<dbReference type="GO" id="GO:0000155">
    <property type="term" value="F:phosphorelay sensor kinase activity"/>
    <property type="evidence" value="ECO:0007669"/>
    <property type="project" value="InterPro"/>
</dbReference>
<evidence type="ECO:0000256" key="5">
    <source>
        <dbReference type="ARBA" id="ARBA00022691"/>
    </source>
</evidence>
<dbReference type="InterPro" id="IPR036097">
    <property type="entry name" value="HisK_dim/P_sf"/>
</dbReference>
<dbReference type="Gene3D" id="1.10.155.10">
    <property type="entry name" value="Chemotaxis receptor methyltransferase CheR, N-terminal domain"/>
    <property type="match status" value="1"/>
</dbReference>
<dbReference type="SUPFAM" id="SSF55874">
    <property type="entry name" value="ATPase domain of HSP90 chaperone/DNA topoisomerase II/histidine kinase"/>
    <property type="match status" value="1"/>
</dbReference>
<name>A0AA49GPN7_9BACT</name>
<dbReference type="SUPFAM" id="SSF52738">
    <property type="entry name" value="Methylesterase CheB, C-terminal domain"/>
    <property type="match status" value="1"/>
</dbReference>
<evidence type="ECO:0000256" key="4">
    <source>
        <dbReference type="ARBA" id="ARBA00022679"/>
    </source>
</evidence>
<proteinExistence type="predicted"/>
<dbReference type="SMART" id="SM00387">
    <property type="entry name" value="HATPase_c"/>
    <property type="match status" value="1"/>
</dbReference>
<feature type="active site" evidence="6">
    <location>
        <position position="32"/>
    </location>
</feature>
<dbReference type="InterPro" id="IPR003594">
    <property type="entry name" value="HATPase_dom"/>
</dbReference>
<comment type="catalytic activity">
    <reaction evidence="1">
        <text>ATP + protein L-histidine = ADP + protein N-phospho-L-histidine.</text>
        <dbReference type="EC" id="2.7.13.3"/>
    </reaction>
</comment>
<dbReference type="InterPro" id="IPR022642">
    <property type="entry name" value="CheR_C"/>
</dbReference>
<dbReference type="AlphaFoldDB" id="A0AA49GPN7"/>
<dbReference type="InterPro" id="IPR000673">
    <property type="entry name" value="Sig_transdc_resp-reg_Me-estase"/>
</dbReference>
<feature type="coiled-coil region" evidence="7">
    <location>
        <begin position="652"/>
        <end position="722"/>
    </location>
</feature>
<dbReference type="SMART" id="SM00138">
    <property type="entry name" value="MeTrc"/>
    <property type="match status" value="1"/>
</dbReference>
<dbReference type="PRINTS" id="PR00996">
    <property type="entry name" value="CHERMTFRASE"/>
</dbReference>
<dbReference type="PROSITE" id="PS50123">
    <property type="entry name" value="CHER"/>
    <property type="match status" value="1"/>
</dbReference>
<evidence type="ECO:0000259" key="9">
    <source>
        <dbReference type="PROSITE" id="PS50122"/>
    </source>
</evidence>
<dbReference type="CDD" id="cd16434">
    <property type="entry name" value="CheB-CheR_fusion"/>
    <property type="match status" value="1"/>
</dbReference>
<dbReference type="GO" id="GO:0005737">
    <property type="term" value="C:cytoplasm"/>
    <property type="evidence" value="ECO:0007669"/>
    <property type="project" value="InterPro"/>
</dbReference>
<dbReference type="Pfam" id="PF02518">
    <property type="entry name" value="HATPase_c"/>
    <property type="match status" value="1"/>
</dbReference>
<gene>
    <name evidence="11" type="ORF">K4G66_08390</name>
</gene>
<evidence type="ECO:0000256" key="2">
    <source>
        <dbReference type="ARBA" id="ARBA00001541"/>
    </source>
</evidence>
<evidence type="ECO:0000256" key="6">
    <source>
        <dbReference type="PROSITE-ProRule" id="PRU00050"/>
    </source>
</evidence>
<dbReference type="GO" id="GO:0008983">
    <property type="term" value="F:protein-glutamate O-methyltransferase activity"/>
    <property type="evidence" value="ECO:0007669"/>
    <property type="project" value="UniProtKB-EC"/>
</dbReference>
<evidence type="ECO:0000256" key="7">
    <source>
        <dbReference type="SAM" id="Coils"/>
    </source>
</evidence>
<dbReference type="Pfam" id="PF01739">
    <property type="entry name" value="CheR"/>
    <property type="match status" value="1"/>
</dbReference>
<evidence type="ECO:0000313" key="11">
    <source>
        <dbReference type="EMBL" id="WKN38720.1"/>
    </source>
</evidence>
<feature type="active site" evidence="6">
    <location>
        <position position="151"/>
    </location>
</feature>
<keyword evidence="5" id="KW-0949">S-adenosyl-L-methionine</keyword>